<dbReference type="SUPFAM" id="SSF51735">
    <property type="entry name" value="NAD(P)-binding Rossmann-fold domains"/>
    <property type="match status" value="1"/>
</dbReference>
<dbReference type="Gene3D" id="3.40.50.720">
    <property type="entry name" value="NAD(P)-binding Rossmann-like Domain"/>
    <property type="match status" value="1"/>
</dbReference>
<proteinExistence type="inferred from homology"/>
<dbReference type="InterPro" id="IPR020904">
    <property type="entry name" value="Sc_DH/Rdtase_CS"/>
</dbReference>
<accession>A0A2M7IJ88</accession>
<dbReference type="EMBL" id="PFGY01000014">
    <property type="protein sequence ID" value="PIW76597.1"/>
    <property type="molecule type" value="Genomic_DNA"/>
</dbReference>
<evidence type="ECO:0000256" key="1">
    <source>
        <dbReference type="ARBA" id="ARBA00006484"/>
    </source>
</evidence>
<dbReference type="AlphaFoldDB" id="A0A2M7IJ88"/>
<reference evidence="3" key="1">
    <citation type="submission" date="2017-09" db="EMBL/GenBank/DDBJ databases">
        <title>Depth-based differentiation of microbial function through sediment-hosted aquifers and enrichment of novel symbionts in the deep terrestrial subsurface.</title>
        <authorList>
            <person name="Probst A.J."/>
            <person name="Ladd B."/>
            <person name="Jarett J.K."/>
            <person name="Geller-Mcgrath D.E."/>
            <person name="Sieber C.M.K."/>
            <person name="Emerson J.B."/>
            <person name="Anantharaman K."/>
            <person name="Thomas B.C."/>
            <person name="Malmstrom R."/>
            <person name="Stieglmeier M."/>
            <person name="Klingl A."/>
            <person name="Woyke T."/>
            <person name="Ryan C.M."/>
            <person name="Banfield J.F."/>
        </authorList>
    </citation>
    <scope>NUCLEOTIDE SEQUENCE [LARGE SCALE GENOMIC DNA]</scope>
</reference>
<dbReference type="GO" id="GO:0016616">
    <property type="term" value="F:oxidoreductase activity, acting on the CH-OH group of donors, NAD or NADP as acceptor"/>
    <property type="evidence" value="ECO:0007669"/>
    <property type="project" value="TreeGrafter"/>
</dbReference>
<gene>
    <name evidence="2" type="ORF">CO001_00510</name>
</gene>
<organism evidence="2 3">
    <name type="scientific">Candidatus Portnoybacteria bacterium CG_4_8_14_3_um_filter_40_10</name>
    <dbReference type="NCBI Taxonomy" id="1974801"/>
    <lineage>
        <taxon>Bacteria</taxon>
        <taxon>Candidatus Portnoyibacteriota</taxon>
    </lineage>
</organism>
<dbReference type="InterPro" id="IPR002347">
    <property type="entry name" value="SDR_fam"/>
</dbReference>
<comment type="caution">
    <text evidence="2">The sequence shown here is derived from an EMBL/GenBank/DDBJ whole genome shotgun (WGS) entry which is preliminary data.</text>
</comment>
<dbReference type="Pfam" id="PF13561">
    <property type="entry name" value="adh_short_C2"/>
    <property type="match status" value="1"/>
</dbReference>
<dbReference type="PRINTS" id="PR00081">
    <property type="entry name" value="GDHRDH"/>
</dbReference>
<dbReference type="FunFam" id="3.40.50.720:FF:000084">
    <property type="entry name" value="Short-chain dehydrogenase reductase"/>
    <property type="match status" value="1"/>
</dbReference>
<sequence>MKGAVRYRESLREKMSVAGLNLNICLKKTVMPLKGLKGKTAIITGAARGIGQVTALRLAEEGANLGLIDRMELDSTMKKLKKFPVQVMSCRVDIRKYQKVKNFFNSVNRQFGHIDILVNNAGVYERKLVPDISSKYWDKILDNNLKSAFFCSQLAAPYMIKQGWGRIIFISSVSPYVAGKSSLAYNVSKAGLFGMNRSLAAFLAPHNINVNTLLVGIVETEMIKIIPLPRLQNLKENSLLKRFAQPGEIASAIAFLASEESSFMTGAVINVSGGLIS</sequence>
<dbReference type="PANTHER" id="PTHR42760">
    <property type="entry name" value="SHORT-CHAIN DEHYDROGENASES/REDUCTASES FAMILY MEMBER"/>
    <property type="match status" value="1"/>
</dbReference>
<name>A0A2M7IJ88_9BACT</name>
<evidence type="ECO:0000313" key="3">
    <source>
        <dbReference type="Proteomes" id="UP000229561"/>
    </source>
</evidence>
<comment type="similarity">
    <text evidence="1">Belongs to the short-chain dehydrogenases/reductases (SDR) family.</text>
</comment>
<dbReference type="InterPro" id="IPR036291">
    <property type="entry name" value="NAD(P)-bd_dom_sf"/>
</dbReference>
<dbReference type="PROSITE" id="PS00061">
    <property type="entry name" value="ADH_SHORT"/>
    <property type="match status" value="1"/>
</dbReference>
<dbReference type="Proteomes" id="UP000229561">
    <property type="component" value="Unassembled WGS sequence"/>
</dbReference>
<dbReference type="PRINTS" id="PR00080">
    <property type="entry name" value="SDRFAMILY"/>
</dbReference>
<dbReference type="CDD" id="cd05233">
    <property type="entry name" value="SDR_c"/>
    <property type="match status" value="1"/>
</dbReference>
<evidence type="ECO:0000313" key="2">
    <source>
        <dbReference type="EMBL" id="PIW76597.1"/>
    </source>
</evidence>
<protein>
    <submittedName>
        <fullName evidence="2">Beta-ketoacyl-ACP reductase</fullName>
    </submittedName>
</protein>